<dbReference type="GO" id="GO:0006825">
    <property type="term" value="P:copper ion transport"/>
    <property type="evidence" value="ECO:0007669"/>
    <property type="project" value="InterPro"/>
</dbReference>
<sequence>MSSPASGSSPEPISSPPFPSPGGGAIAALLILCVPLAVAAALLAMVFSGAFLTGTALQDPGAVVVYGIPIARTVHDLAATIAIGFLVVAAFFAPGQLKRPGALGWAQSRAARWAGWAASVWFAAAVTALVLTGASVSGVQPHDPLFWPTLGTFLFGVELGQSLVVSAVCVLVAAALALLARRLTTVGFAAGFALFALLPLALSGHAAGSFEHANAVNSLAVHLLGVTVWAGGLFALLAMRSTMKKGFAAAVGRYSTMAGWAFGAVAFSGVVNASLRMGSPADLLQPYGLLIVLKATILVLLGCAGAAQRRRVIPRLRRDPGDRRAFARFAAAEVLFMAVAIGVSVGLSRSAPPVSQQPLTGAEAQEGLLGFPYPPPVTTARMFTVFHLDWVWLALVASLAGLYVWAFVRLRRRGDRWPVRRLIAWLAGCLALVWLTSGGVAVYGLVHFSTHMVQHMGLMMIAPPLFVLGGPVLLALRVLPARQDGSRGVREWLLLFAHSGYLRFLSRPAVAGAVFAGSLVVFYFTPAFQAAMFSHEWHVLMCVHFLLSGYLFFWVFVGIDPGPPRPAYPILFIVMLATLAFHAFFGVAIMQGRTVLAADWWHALGQTGTAALLADQHVGGGVAWGASELPMVLVALLVSVQWMRSDERTARRLDRQAERDGDAELSAYNERLERLSRRP</sequence>
<dbReference type="RefSeq" id="WP_011186986.1">
    <property type="nucleotide sequence ID" value="NZ_LNZG01000023.1"/>
</dbReference>
<comment type="subcellular location">
    <subcellularLocation>
        <location evidence="1">Cell membrane</location>
        <topology evidence="1">Multi-pass membrane protein</topology>
    </subcellularLocation>
</comment>
<dbReference type="AlphaFoldDB" id="A0A1E2SJI4"/>
<feature type="transmembrane region" description="Helical" evidence="6">
    <location>
        <begin position="622"/>
        <end position="643"/>
    </location>
</feature>
<feature type="transmembrane region" description="Helical" evidence="6">
    <location>
        <begin position="186"/>
        <end position="207"/>
    </location>
</feature>
<evidence type="ECO:0000256" key="4">
    <source>
        <dbReference type="ARBA" id="ARBA00022989"/>
    </source>
</evidence>
<feature type="transmembrane region" description="Helical" evidence="6">
    <location>
        <begin position="458"/>
        <end position="479"/>
    </location>
</feature>
<organism evidence="8 9">
    <name type="scientific">Leifsonia xyli subsp. xyli</name>
    <dbReference type="NCBI Taxonomy" id="59736"/>
    <lineage>
        <taxon>Bacteria</taxon>
        <taxon>Bacillati</taxon>
        <taxon>Actinomycetota</taxon>
        <taxon>Actinomycetes</taxon>
        <taxon>Micrococcales</taxon>
        <taxon>Microbacteriaceae</taxon>
        <taxon>Leifsonia</taxon>
    </lineage>
</organism>
<keyword evidence="4 6" id="KW-1133">Transmembrane helix</keyword>
<feature type="transmembrane region" description="Helical" evidence="6">
    <location>
        <begin position="251"/>
        <end position="275"/>
    </location>
</feature>
<evidence type="ECO:0000313" key="9">
    <source>
        <dbReference type="Proteomes" id="UP000094426"/>
    </source>
</evidence>
<name>A0A1E2SJI4_LEIXY</name>
<proteinExistence type="predicted"/>
<feature type="transmembrane region" description="Helical" evidence="6">
    <location>
        <begin position="326"/>
        <end position="347"/>
    </location>
</feature>
<evidence type="ECO:0000256" key="1">
    <source>
        <dbReference type="ARBA" id="ARBA00004651"/>
    </source>
</evidence>
<dbReference type="Pfam" id="PF05425">
    <property type="entry name" value="CopD"/>
    <property type="match status" value="1"/>
</dbReference>
<feature type="transmembrane region" description="Helical" evidence="6">
    <location>
        <begin position="113"/>
        <end position="139"/>
    </location>
</feature>
<evidence type="ECO:0000256" key="2">
    <source>
        <dbReference type="ARBA" id="ARBA00022475"/>
    </source>
</evidence>
<feature type="transmembrane region" description="Helical" evidence="6">
    <location>
        <begin position="500"/>
        <end position="525"/>
    </location>
</feature>
<evidence type="ECO:0000256" key="6">
    <source>
        <dbReference type="SAM" id="Phobius"/>
    </source>
</evidence>
<accession>A0A1E2SJI4</accession>
<feature type="transmembrane region" description="Helical" evidence="6">
    <location>
        <begin position="287"/>
        <end position="306"/>
    </location>
</feature>
<evidence type="ECO:0000256" key="3">
    <source>
        <dbReference type="ARBA" id="ARBA00022692"/>
    </source>
</evidence>
<dbReference type="OMA" id="WVVIGID"/>
<dbReference type="GO" id="GO:0005886">
    <property type="term" value="C:plasma membrane"/>
    <property type="evidence" value="ECO:0007669"/>
    <property type="project" value="UniProtKB-SubCell"/>
</dbReference>
<dbReference type="EMBL" id="LNZG01000023">
    <property type="protein sequence ID" value="ODA90015.1"/>
    <property type="molecule type" value="Genomic_DNA"/>
</dbReference>
<feature type="transmembrane region" description="Helical" evidence="6">
    <location>
        <begin position="159"/>
        <end position="179"/>
    </location>
</feature>
<feature type="transmembrane region" description="Helical" evidence="6">
    <location>
        <begin position="537"/>
        <end position="557"/>
    </location>
</feature>
<keyword evidence="2" id="KW-1003">Cell membrane</keyword>
<feature type="transmembrane region" description="Helical" evidence="6">
    <location>
        <begin position="25"/>
        <end position="53"/>
    </location>
</feature>
<feature type="transmembrane region" description="Helical" evidence="6">
    <location>
        <begin position="73"/>
        <end position="93"/>
    </location>
</feature>
<feature type="transmembrane region" description="Helical" evidence="6">
    <location>
        <begin position="390"/>
        <end position="410"/>
    </location>
</feature>
<keyword evidence="3 6" id="KW-0812">Transmembrane</keyword>
<evidence type="ECO:0000256" key="5">
    <source>
        <dbReference type="ARBA" id="ARBA00023136"/>
    </source>
</evidence>
<evidence type="ECO:0000259" key="7">
    <source>
        <dbReference type="Pfam" id="PF05425"/>
    </source>
</evidence>
<dbReference type="PANTHER" id="PTHR34820:SF4">
    <property type="entry name" value="INNER MEMBRANE PROTEIN YEBZ"/>
    <property type="match status" value="1"/>
</dbReference>
<keyword evidence="5 6" id="KW-0472">Membrane</keyword>
<feature type="transmembrane region" description="Helical" evidence="6">
    <location>
        <begin position="569"/>
        <end position="590"/>
    </location>
</feature>
<comment type="caution">
    <text evidence="8">The sequence shown here is derived from an EMBL/GenBank/DDBJ whole genome shotgun (WGS) entry which is preliminary data.</text>
</comment>
<protein>
    <recommendedName>
        <fullName evidence="7">Copper resistance protein D domain-containing protein</fullName>
    </recommendedName>
</protein>
<dbReference type="PANTHER" id="PTHR34820">
    <property type="entry name" value="INNER MEMBRANE PROTEIN YEBZ"/>
    <property type="match status" value="1"/>
</dbReference>
<dbReference type="InterPro" id="IPR032694">
    <property type="entry name" value="CopC/D"/>
</dbReference>
<dbReference type="InterPro" id="IPR008457">
    <property type="entry name" value="Cu-R_CopD_dom"/>
</dbReference>
<dbReference type="InterPro" id="IPR019108">
    <property type="entry name" value="Caa3_assmbl_CtaG-rel"/>
</dbReference>
<feature type="transmembrane region" description="Helical" evidence="6">
    <location>
        <begin position="219"/>
        <end position="239"/>
    </location>
</feature>
<feature type="domain" description="Copper resistance protein D" evidence="7">
    <location>
        <begin position="249"/>
        <end position="347"/>
    </location>
</feature>
<evidence type="ECO:0000313" key="8">
    <source>
        <dbReference type="EMBL" id="ODA90015.1"/>
    </source>
</evidence>
<gene>
    <name evidence="8" type="ORF">ATY41_02960</name>
</gene>
<dbReference type="Pfam" id="PF09678">
    <property type="entry name" value="Caa3_CtaG"/>
    <property type="match status" value="1"/>
</dbReference>
<reference evidence="9" key="1">
    <citation type="submission" date="2015-11" db="EMBL/GenBank/DDBJ databases">
        <authorList>
            <person name="Wang J."/>
            <person name="Wang L."/>
            <person name="Wang F."/>
            <person name="Cao G."/>
        </authorList>
    </citation>
    <scope>NUCLEOTIDE SEQUENCE [LARGE SCALE GENOMIC DNA]</scope>
    <source>
        <strain evidence="9">gdw1</strain>
    </source>
</reference>
<dbReference type="Proteomes" id="UP000094426">
    <property type="component" value="Unassembled WGS sequence"/>
</dbReference>
<feature type="transmembrane region" description="Helical" evidence="6">
    <location>
        <begin position="422"/>
        <end position="446"/>
    </location>
</feature>